<protein>
    <recommendedName>
        <fullName evidence="4">Nuclear distribution protein</fullName>
    </recommendedName>
</protein>
<gene>
    <name evidence="2" type="ORF">C8A03DRAFT_43749</name>
</gene>
<dbReference type="InterPro" id="IPR009991">
    <property type="entry name" value="DCTN3"/>
</dbReference>
<name>A0AAN7HFP3_9PEZI</name>
<feature type="compositionally biased region" description="Low complexity" evidence="1">
    <location>
        <begin position="81"/>
        <end position="96"/>
    </location>
</feature>
<accession>A0AAN7HFP3</accession>
<keyword evidence="3" id="KW-1185">Reference proteome</keyword>
<dbReference type="EMBL" id="MU860092">
    <property type="protein sequence ID" value="KAK4238519.1"/>
    <property type="molecule type" value="Genomic_DNA"/>
</dbReference>
<dbReference type="AlphaFoldDB" id="A0AAN7HFP3"/>
<evidence type="ECO:0000313" key="2">
    <source>
        <dbReference type="EMBL" id="KAK4238519.1"/>
    </source>
</evidence>
<dbReference type="Proteomes" id="UP001303760">
    <property type="component" value="Unassembled WGS sequence"/>
</dbReference>
<dbReference type="Pfam" id="PF07426">
    <property type="entry name" value="Dynactin_p22"/>
    <property type="match status" value="1"/>
</dbReference>
<comment type="caution">
    <text evidence="2">The sequence shown here is derived from an EMBL/GenBank/DDBJ whole genome shotgun (WGS) entry which is preliminary data.</text>
</comment>
<feature type="region of interest" description="Disordered" evidence="1">
    <location>
        <begin position="77"/>
        <end position="109"/>
    </location>
</feature>
<reference evidence="2" key="2">
    <citation type="submission" date="2023-05" db="EMBL/GenBank/DDBJ databases">
        <authorList>
            <consortium name="Lawrence Berkeley National Laboratory"/>
            <person name="Steindorff A."/>
            <person name="Hensen N."/>
            <person name="Bonometti L."/>
            <person name="Westerberg I."/>
            <person name="Brannstrom I.O."/>
            <person name="Guillou S."/>
            <person name="Cros-Aarteil S."/>
            <person name="Calhoun S."/>
            <person name="Haridas S."/>
            <person name="Kuo A."/>
            <person name="Mondo S."/>
            <person name="Pangilinan J."/>
            <person name="Riley R."/>
            <person name="Labutti K."/>
            <person name="Andreopoulos B."/>
            <person name="Lipzen A."/>
            <person name="Chen C."/>
            <person name="Yanf M."/>
            <person name="Daum C."/>
            <person name="Ng V."/>
            <person name="Clum A."/>
            <person name="Ohm R."/>
            <person name="Martin F."/>
            <person name="Silar P."/>
            <person name="Natvig D."/>
            <person name="Lalanne C."/>
            <person name="Gautier V."/>
            <person name="Ament-Velasquez S.L."/>
            <person name="Kruys A."/>
            <person name="Hutchinson M.I."/>
            <person name="Powell A.J."/>
            <person name="Barry K."/>
            <person name="Miller A.N."/>
            <person name="Grigoriev I.V."/>
            <person name="Debuchy R."/>
            <person name="Gladieux P."/>
            <person name="Thoren M.H."/>
            <person name="Johannesson H."/>
        </authorList>
    </citation>
    <scope>NUCLEOTIDE SEQUENCE</scope>
    <source>
        <strain evidence="2">CBS 532.94</strain>
    </source>
</reference>
<dbReference type="GO" id="GO:0061640">
    <property type="term" value="P:cytoskeleton-dependent cytokinesis"/>
    <property type="evidence" value="ECO:0007669"/>
    <property type="project" value="InterPro"/>
</dbReference>
<reference evidence="2" key="1">
    <citation type="journal article" date="2023" name="Mol. Phylogenet. Evol.">
        <title>Genome-scale phylogeny and comparative genomics of the fungal order Sordariales.</title>
        <authorList>
            <person name="Hensen N."/>
            <person name="Bonometti L."/>
            <person name="Westerberg I."/>
            <person name="Brannstrom I.O."/>
            <person name="Guillou S."/>
            <person name="Cros-Aarteil S."/>
            <person name="Calhoun S."/>
            <person name="Haridas S."/>
            <person name="Kuo A."/>
            <person name="Mondo S."/>
            <person name="Pangilinan J."/>
            <person name="Riley R."/>
            <person name="LaButti K."/>
            <person name="Andreopoulos B."/>
            <person name="Lipzen A."/>
            <person name="Chen C."/>
            <person name="Yan M."/>
            <person name="Daum C."/>
            <person name="Ng V."/>
            <person name="Clum A."/>
            <person name="Steindorff A."/>
            <person name="Ohm R.A."/>
            <person name="Martin F."/>
            <person name="Silar P."/>
            <person name="Natvig D.O."/>
            <person name="Lalanne C."/>
            <person name="Gautier V."/>
            <person name="Ament-Velasquez S.L."/>
            <person name="Kruys A."/>
            <person name="Hutchinson M.I."/>
            <person name="Powell A.J."/>
            <person name="Barry K."/>
            <person name="Miller A.N."/>
            <person name="Grigoriev I.V."/>
            <person name="Debuchy R."/>
            <person name="Gladieux P."/>
            <person name="Hiltunen Thoren M."/>
            <person name="Johannesson H."/>
        </authorList>
    </citation>
    <scope>NUCLEOTIDE SEQUENCE</scope>
    <source>
        <strain evidence="2">CBS 532.94</strain>
    </source>
</reference>
<sequence>MDNTLDQTSLATISLLEARLRRIEHILYGPSTPPSQPSAESATSSLTDLERRFAQLLRHFRVYAEILKIYKSHPTLFQSPTTTTTTNNNNNNNNNTSSPFPREEPPTQLSPHAVRETVLAYASSFPSTASALTAIISDTPIPDAKQSAELAALAPRMRAVEALQRAQAAEMSELRHRSERALRAWYEGGILRYGQTLADVEGRLERVEWGVRRAARERAEAEKV</sequence>
<evidence type="ECO:0000256" key="1">
    <source>
        <dbReference type="SAM" id="MobiDB-lite"/>
    </source>
</evidence>
<organism evidence="2 3">
    <name type="scientific">Achaetomium macrosporum</name>
    <dbReference type="NCBI Taxonomy" id="79813"/>
    <lineage>
        <taxon>Eukaryota</taxon>
        <taxon>Fungi</taxon>
        <taxon>Dikarya</taxon>
        <taxon>Ascomycota</taxon>
        <taxon>Pezizomycotina</taxon>
        <taxon>Sordariomycetes</taxon>
        <taxon>Sordariomycetidae</taxon>
        <taxon>Sordariales</taxon>
        <taxon>Chaetomiaceae</taxon>
        <taxon>Achaetomium</taxon>
    </lineage>
</organism>
<evidence type="ECO:0008006" key="4">
    <source>
        <dbReference type="Google" id="ProtNLM"/>
    </source>
</evidence>
<proteinExistence type="predicted"/>
<dbReference type="GO" id="GO:0005869">
    <property type="term" value="C:dynactin complex"/>
    <property type="evidence" value="ECO:0007669"/>
    <property type="project" value="InterPro"/>
</dbReference>
<evidence type="ECO:0000313" key="3">
    <source>
        <dbReference type="Proteomes" id="UP001303760"/>
    </source>
</evidence>